<evidence type="ECO:0000256" key="7">
    <source>
        <dbReference type="ARBA" id="ARBA00022723"/>
    </source>
</evidence>
<dbReference type="SUPFAM" id="SSF56281">
    <property type="entry name" value="Metallo-hydrolase/oxidoreductase"/>
    <property type="match status" value="2"/>
</dbReference>
<keyword evidence="5" id="KW-0819">tRNA processing</keyword>
<feature type="region of interest" description="Disordered" evidence="11">
    <location>
        <begin position="187"/>
        <end position="222"/>
    </location>
</feature>
<dbReference type="OrthoDB" id="527344at2759"/>
<organism evidence="20 25">
    <name type="scientific">Phytophthora fragariae</name>
    <dbReference type="NCBI Taxonomy" id="53985"/>
    <lineage>
        <taxon>Eukaryota</taxon>
        <taxon>Sar</taxon>
        <taxon>Stramenopiles</taxon>
        <taxon>Oomycota</taxon>
        <taxon>Peronosporomycetes</taxon>
        <taxon>Peronosporales</taxon>
        <taxon>Peronosporaceae</taxon>
        <taxon>Phytophthora</taxon>
    </lineage>
</organism>
<evidence type="ECO:0000313" key="25">
    <source>
        <dbReference type="Proteomes" id="UP000440367"/>
    </source>
</evidence>
<feature type="region of interest" description="Disordered" evidence="11">
    <location>
        <begin position="281"/>
        <end position="307"/>
    </location>
</feature>
<sequence>MAGSSHRISVTAEVVGIGSDGTEPSLLFSVQRHGLYSDDVKVLKRYLFNCGEGTQRLAGENGIKLSSLDAMYLTRFDIKSVSGVPGVIFALGSCGAATLKLHGPVGLGGFLGAIRSFVRRKYPQIQCVEIVDSSCEERVTARDGAESIEFEQWKEGVERTDQHALIIPISLGSGAVRSKSCMLCEKNAPKREPQDESKEAGSKESSASAANIQVSQIGRRGDSESDEHEYWRSWLLQYYTVKVPAKVPYVDVVLNRYRGRYDDLKAQLCAKYGDVTEDKSLSSETAVRDSCSSSESSSDSESDDNDAAGFEYAERPLDRRWLEKFYAEHQPEKLSHIDRVLRQFSGREDNLKQMLLKKYGGNDTSTTRRSAVTDESTPQKKRKLVHNGNRCDDNIPKIQADENCLDGRHSSSLDDAVGSTNPICYIIQFQYAPHPVVWLIDCSTPDHLSDLACAFSGYCGSHFPSLVVHLSPPNVQAQPRYKQWMESLGSFPSPPEQLVFNGTTLQSVAHGAFSYAFVSSAKAAVRKELQIRSTTTTAESKTNQSTTPAIQDLANILKNASWSADSPYQRRIIQRLEGCDREIHVAQSKLQFRLMHPKEPRLGFSYERTGWHQKRDQVQDDDGDDNKNDSVGQQLNTPSSACFQGDIDTTRKLIVLGTGSAAPSKLRASSGIYMELSGTNAADVESMLVDCGEGTFGQLWRQFGSDVTQRIGGLRCIWISHNHADHHCGLVRVLYEYWYFQTHRNNGDNPQPLVVVAPQSVLSYVESWLPRILGKTPDHELFRLATCSDFNLPRHPLRQQLLSEISYAVASILSVRVFHCYDSYGLVLTLKSGKKLVYSGDTKPCNDLVLAGLGAELVVHEATFDDSMEEDAVKKKHSTVSQALDIARRMRARQVVLTHFSQRYPSLPPPVAVCDNSTPNVLCAYDGFVHPMPF</sequence>
<evidence type="ECO:0000256" key="9">
    <source>
        <dbReference type="ARBA" id="ARBA00022801"/>
    </source>
</evidence>
<dbReference type="InterPro" id="IPR047151">
    <property type="entry name" value="RNZ2-like"/>
</dbReference>
<comment type="catalytic activity">
    <reaction evidence="1">
        <text>Endonucleolytic cleavage of RNA, removing extra 3' nucleotides from tRNA precursor, generating 3' termini of tRNAs. A 3'-hydroxy group is left at the tRNA terminus and a 5'-phosphoryl group is left at the trailer molecule.</text>
        <dbReference type="EC" id="3.1.26.11"/>
    </reaction>
</comment>
<keyword evidence="7" id="KW-0479">Metal-binding</keyword>
<dbReference type="GO" id="GO:0046872">
    <property type="term" value="F:metal ion binding"/>
    <property type="evidence" value="ECO:0007669"/>
    <property type="project" value="UniProtKB-KW"/>
</dbReference>
<dbReference type="Pfam" id="PF12706">
    <property type="entry name" value="Lactamase_B_2"/>
    <property type="match status" value="1"/>
</dbReference>
<keyword evidence="23" id="KW-1185">Reference proteome</keyword>
<evidence type="ECO:0000313" key="16">
    <source>
        <dbReference type="EMBL" id="KAE9095110.1"/>
    </source>
</evidence>
<dbReference type="Proteomes" id="UP000440367">
    <property type="component" value="Unassembled WGS sequence"/>
</dbReference>
<evidence type="ECO:0000313" key="17">
    <source>
        <dbReference type="EMBL" id="KAE9127677.1"/>
    </source>
</evidence>
<keyword evidence="6" id="KW-0540">Nuclease</keyword>
<feature type="compositionally biased region" description="Basic and acidic residues" evidence="11">
    <location>
        <begin position="187"/>
        <end position="202"/>
    </location>
</feature>
<evidence type="ECO:0000313" key="27">
    <source>
        <dbReference type="Proteomes" id="UP000441208"/>
    </source>
</evidence>
<accession>A0A6A3Y4P8</accession>
<evidence type="ECO:0000313" key="19">
    <source>
        <dbReference type="EMBL" id="KAE9209638.1"/>
    </source>
</evidence>
<evidence type="ECO:0000313" key="21">
    <source>
        <dbReference type="EMBL" id="KAE9296762.1"/>
    </source>
</evidence>
<evidence type="ECO:0000313" key="26">
    <source>
        <dbReference type="Proteomes" id="UP000440732"/>
    </source>
</evidence>
<evidence type="ECO:0000256" key="10">
    <source>
        <dbReference type="ARBA" id="ARBA00022833"/>
    </source>
</evidence>
<dbReference type="EMBL" id="QXGB01001188">
    <property type="protein sequence ID" value="KAE9195312.1"/>
    <property type="molecule type" value="Genomic_DNA"/>
</dbReference>
<evidence type="ECO:0000259" key="12">
    <source>
        <dbReference type="Pfam" id="PF12706"/>
    </source>
</evidence>
<dbReference type="Proteomes" id="UP000433483">
    <property type="component" value="Unassembled WGS sequence"/>
</dbReference>
<evidence type="ECO:0000313" key="20">
    <source>
        <dbReference type="EMBL" id="KAE9212101.1"/>
    </source>
</evidence>
<dbReference type="EC" id="3.1.26.11" evidence="4"/>
<evidence type="ECO:0000256" key="1">
    <source>
        <dbReference type="ARBA" id="ARBA00000402"/>
    </source>
</evidence>
<dbReference type="InterPro" id="IPR036866">
    <property type="entry name" value="RibonucZ/Hydroxyglut_hydro"/>
</dbReference>
<comment type="caution">
    <text evidence="20">The sequence shown here is derived from an EMBL/GenBank/DDBJ whole genome shotgun (WGS) entry which is preliminary data.</text>
</comment>
<dbReference type="PANTHER" id="PTHR12553:SF49">
    <property type="entry name" value="ZINC PHOSPHODIESTERASE ELAC PROTEIN 2"/>
    <property type="match status" value="1"/>
</dbReference>
<keyword evidence="8" id="KW-0255">Endonuclease</keyword>
<dbReference type="InterPro" id="IPR027794">
    <property type="entry name" value="tRNase_Z_dom"/>
</dbReference>
<dbReference type="Proteomes" id="UP000440732">
    <property type="component" value="Unassembled WGS sequence"/>
</dbReference>
<evidence type="ECO:0000256" key="3">
    <source>
        <dbReference type="ARBA" id="ARBA00007823"/>
    </source>
</evidence>
<dbReference type="CDD" id="cd07718">
    <property type="entry name" value="RNaseZ_ELAC1_ELAC2-C-term-like_MBL-fold"/>
    <property type="match status" value="1"/>
</dbReference>
<evidence type="ECO:0000256" key="11">
    <source>
        <dbReference type="SAM" id="MobiDB-lite"/>
    </source>
</evidence>
<dbReference type="InterPro" id="IPR001279">
    <property type="entry name" value="Metallo-B-lactamas"/>
</dbReference>
<feature type="region of interest" description="Disordered" evidence="11">
    <location>
        <begin position="606"/>
        <end position="639"/>
    </location>
</feature>
<evidence type="ECO:0000256" key="2">
    <source>
        <dbReference type="ARBA" id="ARBA00001947"/>
    </source>
</evidence>
<dbReference type="PANTHER" id="PTHR12553">
    <property type="entry name" value="ZINC PHOSPHODIESTERASE ELAC PROTEIN 2"/>
    <property type="match status" value="1"/>
</dbReference>
<dbReference type="Gene3D" id="3.60.15.10">
    <property type="entry name" value="Ribonuclease Z/Hydroxyacylglutathione hydrolase-like"/>
    <property type="match status" value="2"/>
</dbReference>
<feature type="domain" description="Metallo-beta-lactamase" evidence="12">
    <location>
        <begin position="688"/>
        <end position="900"/>
    </location>
</feature>
<dbReference type="AlphaFoldDB" id="A0A6A3Y4P8"/>
<protein>
    <recommendedName>
        <fullName evidence="4">ribonuclease Z</fullName>
        <ecNumber evidence="4">3.1.26.11</ecNumber>
    </recommendedName>
</protein>
<dbReference type="GO" id="GO:0005739">
    <property type="term" value="C:mitochondrion"/>
    <property type="evidence" value="ECO:0007669"/>
    <property type="project" value="TreeGrafter"/>
</dbReference>
<proteinExistence type="inferred from homology"/>
<evidence type="ECO:0000256" key="5">
    <source>
        <dbReference type="ARBA" id="ARBA00022694"/>
    </source>
</evidence>
<dbReference type="EMBL" id="QXGD01001198">
    <property type="protein sequence ID" value="KAE9212101.1"/>
    <property type="molecule type" value="Genomic_DNA"/>
</dbReference>
<dbReference type="Proteomes" id="UP000476176">
    <property type="component" value="Unassembled WGS sequence"/>
</dbReference>
<evidence type="ECO:0000313" key="29">
    <source>
        <dbReference type="Proteomes" id="UP000476176"/>
    </source>
</evidence>
<dbReference type="EMBL" id="QXGF01001211">
    <property type="protein sequence ID" value="KAE8931670.1"/>
    <property type="molecule type" value="Genomic_DNA"/>
</dbReference>
<evidence type="ECO:0000313" key="22">
    <source>
        <dbReference type="Proteomes" id="UP000429523"/>
    </source>
</evidence>
<feature type="compositionally biased region" description="Basic and acidic residues" evidence="11">
    <location>
        <begin position="609"/>
        <end position="618"/>
    </location>
</feature>
<name>A0A6A3Y4P8_9STRA</name>
<evidence type="ECO:0000256" key="6">
    <source>
        <dbReference type="ARBA" id="ARBA00022722"/>
    </source>
</evidence>
<dbReference type="Proteomes" id="UP000437068">
    <property type="component" value="Unassembled WGS sequence"/>
</dbReference>
<feature type="domain" description="tRNase Z endonuclease" evidence="13">
    <location>
        <begin position="44"/>
        <end position="75"/>
    </location>
</feature>
<comment type="cofactor">
    <cofactor evidence="2">
        <name>Zn(2+)</name>
        <dbReference type="ChEBI" id="CHEBI:29105"/>
    </cofactor>
</comment>
<evidence type="ECO:0000313" key="14">
    <source>
        <dbReference type="EMBL" id="KAE8931670.1"/>
    </source>
</evidence>
<dbReference type="Proteomes" id="UP000429523">
    <property type="component" value="Unassembled WGS sequence"/>
</dbReference>
<dbReference type="GO" id="GO:0042781">
    <property type="term" value="F:3'-tRNA processing endoribonuclease activity"/>
    <property type="evidence" value="ECO:0007669"/>
    <property type="project" value="UniProtKB-EC"/>
</dbReference>
<dbReference type="EMBL" id="QXFW01001153">
    <property type="protein sequence ID" value="KAE8995590.1"/>
    <property type="molecule type" value="Genomic_DNA"/>
</dbReference>
<dbReference type="Proteomes" id="UP000460718">
    <property type="component" value="Unassembled WGS sequence"/>
</dbReference>
<evidence type="ECO:0000313" key="23">
    <source>
        <dbReference type="Proteomes" id="UP000433483"/>
    </source>
</evidence>
<dbReference type="EMBL" id="QXGA01001145">
    <property type="protein sequence ID" value="KAE9127677.1"/>
    <property type="molecule type" value="Genomic_DNA"/>
</dbReference>
<dbReference type="EMBL" id="QXGC01001161">
    <property type="protein sequence ID" value="KAE9209638.1"/>
    <property type="molecule type" value="Genomic_DNA"/>
</dbReference>
<dbReference type="EMBL" id="QXGE01001162">
    <property type="protein sequence ID" value="KAE9296762.1"/>
    <property type="molecule type" value="Genomic_DNA"/>
</dbReference>
<evidence type="ECO:0000259" key="13">
    <source>
        <dbReference type="Pfam" id="PF13691"/>
    </source>
</evidence>
<evidence type="ECO:0000256" key="4">
    <source>
        <dbReference type="ARBA" id="ARBA00012477"/>
    </source>
</evidence>
<keyword evidence="9" id="KW-0378">Hydrolase</keyword>
<dbReference type="GO" id="GO:1990180">
    <property type="term" value="P:mitochondrial tRNA 3'-end processing"/>
    <property type="evidence" value="ECO:0007669"/>
    <property type="project" value="TreeGrafter"/>
</dbReference>
<gene>
    <name evidence="21" type="ORF">PF001_g16719</name>
    <name evidence="20" type="ORF">PF002_g18343</name>
    <name evidence="19" type="ORF">PF004_g16413</name>
    <name evidence="18" type="ORF">PF005_g17339</name>
    <name evidence="17" type="ORF">PF006_g16468</name>
    <name evidence="16" type="ORF">PF007_g17516</name>
    <name evidence="14" type="ORF">PF009_g18281</name>
    <name evidence="15" type="ORF">PF011_g16269</name>
</gene>
<evidence type="ECO:0000256" key="8">
    <source>
        <dbReference type="ARBA" id="ARBA00022759"/>
    </source>
</evidence>
<evidence type="ECO:0000313" key="18">
    <source>
        <dbReference type="EMBL" id="KAE9195312.1"/>
    </source>
</evidence>
<reference evidence="22 23" key="1">
    <citation type="submission" date="2018-08" db="EMBL/GenBank/DDBJ databases">
        <title>Genomic investigation of the strawberry pathogen Phytophthora fragariae indicates pathogenicity is determined by transcriptional variation in three key races.</title>
        <authorList>
            <person name="Adams T.M."/>
            <person name="Armitage A.D."/>
            <person name="Sobczyk M.K."/>
            <person name="Bates H.J."/>
            <person name="Dunwell J.M."/>
            <person name="Nellist C.F."/>
            <person name="Harrison R.J."/>
        </authorList>
    </citation>
    <scope>NUCLEOTIDE SEQUENCE [LARGE SCALE GENOMIC DNA]</scope>
    <source>
        <strain evidence="21 24">A4</strain>
        <strain evidence="20 25">BC-1</strain>
        <strain evidence="19 29">BC-23</strain>
        <strain evidence="18 23">NOV-27</strain>
        <strain evidence="17 26">NOV-5</strain>
        <strain evidence="16 27">NOV-71</strain>
        <strain evidence="14 22">NOV-9</strain>
        <strain evidence="15 28">SCRP245</strain>
    </source>
</reference>
<evidence type="ECO:0000313" key="28">
    <source>
        <dbReference type="Proteomes" id="UP000460718"/>
    </source>
</evidence>
<keyword evidence="10" id="KW-0862">Zinc</keyword>
<dbReference type="Proteomes" id="UP000441208">
    <property type="component" value="Unassembled WGS sequence"/>
</dbReference>
<evidence type="ECO:0000313" key="24">
    <source>
        <dbReference type="Proteomes" id="UP000437068"/>
    </source>
</evidence>
<comment type="similarity">
    <text evidence="3">Belongs to the RNase Z family.</text>
</comment>
<dbReference type="EMBL" id="QXFZ01001190">
    <property type="protein sequence ID" value="KAE9095110.1"/>
    <property type="molecule type" value="Genomic_DNA"/>
</dbReference>
<dbReference type="Pfam" id="PF13691">
    <property type="entry name" value="Lactamase_B_4"/>
    <property type="match status" value="1"/>
</dbReference>
<evidence type="ECO:0000313" key="15">
    <source>
        <dbReference type="EMBL" id="KAE8995590.1"/>
    </source>
</evidence>